<evidence type="ECO:0000256" key="3">
    <source>
        <dbReference type="ARBA" id="ARBA00022884"/>
    </source>
</evidence>
<keyword evidence="5" id="KW-0687">Ribonucleoprotein</keyword>
<dbReference type="SMART" id="SM01390">
    <property type="entry name" value="Ribosomal_S4"/>
    <property type="match status" value="1"/>
</dbReference>
<gene>
    <name evidence="8" type="ORF">METZ01_LOCUS23973</name>
</gene>
<dbReference type="Gene3D" id="3.10.290.10">
    <property type="entry name" value="RNA-binding S4 domain"/>
    <property type="match status" value="1"/>
</dbReference>
<dbReference type="HAMAP" id="MF_01306_B">
    <property type="entry name" value="Ribosomal_uS4_B"/>
    <property type="match status" value="1"/>
</dbReference>
<keyword evidence="4" id="KW-0689">Ribosomal protein</keyword>
<dbReference type="FunFam" id="1.10.1050.10:FF:000001">
    <property type="entry name" value="30S ribosomal protein S4"/>
    <property type="match status" value="1"/>
</dbReference>
<reference evidence="8" key="1">
    <citation type="submission" date="2018-05" db="EMBL/GenBank/DDBJ databases">
        <authorList>
            <person name="Lanie J.A."/>
            <person name="Ng W.-L."/>
            <person name="Kazmierczak K.M."/>
            <person name="Andrzejewski T.M."/>
            <person name="Davidsen T.M."/>
            <person name="Wayne K.J."/>
            <person name="Tettelin H."/>
            <person name="Glass J.I."/>
            <person name="Rusch D."/>
            <person name="Podicherti R."/>
            <person name="Tsui H.-C.T."/>
            <person name="Winkler M.E."/>
        </authorList>
    </citation>
    <scope>NUCLEOTIDE SEQUENCE</scope>
</reference>
<dbReference type="AlphaFoldDB" id="A0A381PYP5"/>
<evidence type="ECO:0000259" key="7">
    <source>
        <dbReference type="SMART" id="SM01390"/>
    </source>
</evidence>
<dbReference type="NCBIfam" id="NF003717">
    <property type="entry name" value="PRK05327.1"/>
    <property type="match status" value="1"/>
</dbReference>
<dbReference type="FunFam" id="3.10.290.10:FF:000001">
    <property type="entry name" value="30S ribosomal protein S4"/>
    <property type="match status" value="1"/>
</dbReference>
<evidence type="ECO:0000313" key="8">
    <source>
        <dbReference type="EMBL" id="SUZ71119.1"/>
    </source>
</evidence>
<dbReference type="CDD" id="cd00165">
    <property type="entry name" value="S4"/>
    <property type="match status" value="1"/>
</dbReference>
<dbReference type="SMART" id="SM00363">
    <property type="entry name" value="S4"/>
    <property type="match status" value="1"/>
</dbReference>
<dbReference type="NCBIfam" id="TIGR01017">
    <property type="entry name" value="rpsD_bact"/>
    <property type="match status" value="1"/>
</dbReference>
<dbReference type="GO" id="GO:0019843">
    <property type="term" value="F:rRNA binding"/>
    <property type="evidence" value="ECO:0007669"/>
    <property type="project" value="UniProtKB-KW"/>
</dbReference>
<organism evidence="8">
    <name type="scientific">marine metagenome</name>
    <dbReference type="NCBI Taxonomy" id="408172"/>
    <lineage>
        <taxon>unclassified sequences</taxon>
        <taxon>metagenomes</taxon>
        <taxon>ecological metagenomes</taxon>
    </lineage>
</organism>
<comment type="similarity">
    <text evidence="1">Belongs to the universal ribosomal protein uS4 family.</text>
</comment>
<keyword evidence="3" id="KW-0694">RNA-binding</keyword>
<dbReference type="InterPro" id="IPR001912">
    <property type="entry name" value="Ribosomal_uS4_N"/>
</dbReference>
<dbReference type="PROSITE" id="PS50889">
    <property type="entry name" value="S4"/>
    <property type="match status" value="1"/>
</dbReference>
<evidence type="ECO:0000256" key="4">
    <source>
        <dbReference type="ARBA" id="ARBA00022980"/>
    </source>
</evidence>
<evidence type="ECO:0000256" key="2">
    <source>
        <dbReference type="ARBA" id="ARBA00022730"/>
    </source>
</evidence>
<dbReference type="InterPro" id="IPR002942">
    <property type="entry name" value="S4_RNA-bd"/>
</dbReference>
<dbReference type="Pfam" id="PF00163">
    <property type="entry name" value="Ribosomal_S4"/>
    <property type="match status" value="1"/>
</dbReference>
<evidence type="ECO:0000256" key="1">
    <source>
        <dbReference type="ARBA" id="ARBA00007465"/>
    </source>
</evidence>
<dbReference type="GO" id="GO:0015935">
    <property type="term" value="C:small ribosomal subunit"/>
    <property type="evidence" value="ECO:0007669"/>
    <property type="project" value="InterPro"/>
</dbReference>
<dbReference type="Gene3D" id="1.10.1050.10">
    <property type="entry name" value="Ribosomal Protein S4 Delta 41, Chain A, domain 1"/>
    <property type="match status" value="1"/>
</dbReference>
<dbReference type="GO" id="GO:0003735">
    <property type="term" value="F:structural constituent of ribosome"/>
    <property type="evidence" value="ECO:0007669"/>
    <property type="project" value="InterPro"/>
</dbReference>
<dbReference type="EMBL" id="UINC01001111">
    <property type="protein sequence ID" value="SUZ71119.1"/>
    <property type="molecule type" value="Genomic_DNA"/>
</dbReference>
<feature type="domain" description="RNA-binding S4" evidence="6">
    <location>
        <begin position="98"/>
        <end position="162"/>
    </location>
</feature>
<proteinExistence type="inferred from homology"/>
<dbReference type="GO" id="GO:0006412">
    <property type="term" value="P:translation"/>
    <property type="evidence" value="ECO:0007669"/>
    <property type="project" value="InterPro"/>
</dbReference>
<name>A0A381PYP5_9ZZZZ</name>
<dbReference type="PANTHER" id="PTHR11831:SF4">
    <property type="entry name" value="SMALL RIBOSOMAL SUBUNIT PROTEIN US4M"/>
    <property type="match status" value="1"/>
</dbReference>
<feature type="domain" description="Small ribosomal subunit protein uS4 N-terminal" evidence="7">
    <location>
        <begin position="3"/>
        <end position="97"/>
    </location>
</feature>
<dbReference type="InterPro" id="IPR022801">
    <property type="entry name" value="Ribosomal_uS4"/>
</dbReference>
<protein>
    <submittedName>
        <fullName evidence="8">Uncharacterized protein</fullName>
    </submittedName>
</protein>
<dbReference type="GO" id="GO:0042274">
    <property type="term" value="P:ribosomal small subunit biogenesis"/>
    <property type="evidence" value="ECO:0007669"/>
    <property type="project" value="TreeGrafter"/>
</dbReference>
<dbReference type="InterPro" id="IPR005709">
    <property type="entry name" value="Ribosomal_uS4_bac-type"/>
</dbReference>
<evidence type="ECO:0000259" key="6">
    <source>
        <dbReference type="SMART" id="SM00363"/>
    </source>
</evidence>
<dbReference type="InterPro" id="IPR036986">
    <property type="entry name" value="S4_RNA-bd_sf"/>
</dbReference>
<dbReference type="Pfam" id="PF01479">
    <property type="entry name" value="S4"/>
    <property type="match status" value="1"/>
</dbReference>
<dbReference type="PANTHER" id="PTHR11831">
    <property type="entry name" value="30S 40S RIBOSOMAL PROTEIN"/>
    <property type="match status" value="1"/>
</dbReference>
<keyword evidence="2" id="KW-0699">rRNA-binding</keyword>
<dbReference type="SUPFAM" id="SSF55174">
    <property type="entry name" value="Alpha-L RNA-binding motif"/>
    <property type="match status" value="1"/>
</dbReference>
<evidence type="ECO:0000256" key="5">
    <source>
        <dbReference type="ARBA" id="ARBA00023274"/>
    </source>
</evidence>
<accession>A0A381PYP5</accession>
<sequence>MARYRGSVCRLCRREGIKLYLKGSRCETEKCAIEKRAYPPGQHGQGRSKFSEYGVQLREKQKVKRIYGVLEKPFRNYFFAADKKKGVTGENLLQNLELRFDNVIYRMGLAPSRNAARQLVRHKHFTVNGKKMDVPSYILRQGDIITPNPSKGKKKPVNEAIENIKNKTLPEWLVFDTDSKQGIIQGMPTREDVKLPIEEQLIVELYSR</sequence>